<keyword evidence="3" id="KW-1185">Reference proteome</keyword>
<sequence>MRSGDTLRASGRATPVAVGFAAAAVLAQISYPLVSGGVKDAVTFCVVALLAAACVTHAASARGAGWATLMVVLTAGIGLTAEVIGTRTGMPFGCYEYAQDRIGPSLAHVPVVVPFAWTAGLYPVWCAATVVAQRMRRPVLTRVGLTTVGVVGWDLYLDPQMVADGQWTWCSSFAPLPGLDGIPWTNYVGWLLVAALMAVAMEVLGRAPMRTPTVSPLVPWGLFVWTWLGSALAHAVFLPDLGWSALYGLVAMGVVGVPFLVALSRPRSDIARDAPRRADRPVH</sequence>
<feature type="transmembrane region" description="Helical" evidence="1">
    <location>
        <begin position="12"/>
        <end position="29"/>
    </location>
</feature>
<evidence type="ECO:0000313" key="2">
    <source>
        <dbReference type="EMBL" id="MBM7415140.1"/>
    </source>
</evidence>
<dbReference type="EMBL" id="JAFBBK010000001">
    <property type="protein sequence ID" value="MBM7415140.1"/>
    <property type="molecule type" value="Genomic_DNA"/>
</dbReference>
<feature type="transmembrane region" description="Helical" evidence="1">
    <location>
        <begin position="139"/>
        <end position="157"/>
    </location>
</feature>
<feature type="transmembrane region" description="Helical" evidence="1">
    <location>
        <begin position="217"/>
        <end position="237"/>
    </location>
</feature>
<dbReference type="PANTHER" id="PTHR39419:SF1">
    <property type="entry name" value="SLL0814 PROTEIN"/>
    <property type="match status" value="1"/>
</dbReference>
<dbReference type="InterPro" id="IPR007354">
    <property type="entry name" value="CruF-like"/>
</dbReference>
<feature type="transmembrane region" description="Helical" evidence="1">
    <location>
        <begin position="106"/>
        <end position="132"/>
    </location>
</feature>
<protein>
    <submittedName>
        <fullName evidence="2">Membrane protein</fullName>
    </submittedName>
</protein>
<keyword evidence="1" id="KW-1133">Transmembrane helix</keyword>
<feature type="transmembrane region" description="Helical" evidence="1">
    <location>
        <begin position="41"/>
        <end position="59"/>
    </location>
</feature>
<dbReference type="Pfam" id="PF04240">
    <property type="entry name" value="Caroten_synth"/>
    <property type="match status" value="1"/>
</dbReference>
<dbReference type="Proteomes" id="UP000703038">
    <property type="component" value="Unassembled WGS sequence"/>
</dbReference>
<dbReference type="RefSeq" id="WP_204868114.1">
    <property type="nucleotide sequence ID" value="NZ_JAFBBK010000001.1"/>
</dbReference>
<keyword evidence="1" id="KW-0812">Transmembrane</keyword>
<keyword evidence="1" id="KW-0472">Membrane</keyword>
<gene>
    <name evidence="2" type="ORF">JOE42_001873</name>
</gene>
<feature type="transmembrane region" description="Helical" evidence="1">
    <location>
        <begin position="243"/>
        <end position="263"/>
    </location>
</feature>
<evidence type="ECO:0000256" key="1">
    <source>
        <dbReference type="SAM" id="Phobius"/>
    </source>
</evidence>
<reference evidence="2 3" key="1">
    <citation type="submission" date="2021-01" db="EMBL/GenBank/DDBJ databases">
        <title>Genomics of switchgrass bacterial isolates.</title>
        <authorList>
            <person name="Shade A."/>
        </authorList>
    </citation>
    <scope>NUCLEOTIDE SEQUENCE [LARGE SCALE GENOMIC DNA]</scope>
    <source>
        <strain evidence="2 3">PvP111</strain>
    </source>
</reference>
<dbReference type="PANTHER" id="PTHR39419">
    <property type="entry name" value="SLL0814 PROTEIN"/>
    <property type="match status" value="1"/>
</dbReference>
<name>A0ABS2KT58_9NOCA</name>
<feature type="transmembrane region" description="Helical" evidence="1">
    <location>
        <begin position="187"/>
        <end position="205"/>
    </location>
</feature>
<organism evidence="2 3">
    <name type="scientific">Rhodococcoides corynebacterioides</name>
    <dbReference type="NCBI Taxonomy" id="53972"/>
    <lineage>
        <taxon>Bacteria</taxon>
        <taxon>Bacillati</taxon>
        <taxon>Actinomycetota</taxon>
        <taxon>Actinomycetes</taxon>
        <taxon>Mycobacteriales</taxon>
        <taxon>Nocardiaceae</taxon>
        <taxon>Rhodococcoides</taxon>
    </lineage>
</organism>
<accession>A0ABS2KT58</accession>
<feature type="transmembrane region" description="Helical" evidence="1">
    <location>
        <begin position="66"/>
        <end position="86"/>
    </location>
</feature>
<proteinExistence type="predicted"/>
<evidence type="ECO:0000313" key="3">
    <source>
        <dbReference type="Proteomes" id="UP000703038"/>
    </source>
</evidence>
<comment type="caution">
    <text evidence="2">The sequence shown here is derived from an EMBL/GenBank/DDBJ whole genome shotgun (WGS) entry which is preliminary data.</text>
</comment>